<reference evidence="1" key="1">
    <citation type="submission" date="2009-10" db="EMBL/GenBank/DDBJ databases">
        <title>Diversity of trophic interactions inside an arsenic-rich microbial ecosystem.</title>
        <authorList>
            <person name="Bertin P.N."/>
            <person name="Heinrich-Salmeron A."/>
            <person name="Pelletier E."/>
            <person name="Goulhen-Chollet F."/>
            <person name="Arsene-Ploetze F."/>
            <person name="Gallien S."/>
            <person name="Calteau A."/>
            <person name="Vallenet D."/>
            <person name="Casiot C."/>
            <person name="Chane-Woon-Ming B."/>
            <person name="Giloteaux L."/>
            <person name="Barakat M."/>
            <person name="Bonnefoy V."/>
            <person name="Bruneel O."/>
            <person name="Chandler M."/>
            <person name="Cleiss J."/>
            <person name="Duran R."/>
            <person name="Elbaz-Poulichet F."/>
            <person name="Fonknechten N."/>
            <person name="Lauga B."/>
            <person name="Mornico D."/>
            <person name="Ortet P."/>
            <person name="Schaeffer C."/>
            <person name="Siguier P."/>
            <person name="Alexander Thil Smith A."/>
            <person name="Van Dorsselaer A."/>
            <person name="Weissenbach J."/>
            <person name="Medigue C."/>
            <person name="Le Paslier D."/>
        </authorList>
    </citation>
    <scope>NUCLEOTIDE SEQUENCE</scope>
</reference>
<dbReference type="AlphaFoldDB" id="E6QI78"/>
<evidence type="ECO:0000313" key="1">
    <source>
        <dbReference type="EMBL" id="CBI06943.1"/>
    </source>
</evidence>
<accession>E6QI78</accession>
<name>E6QI78_9ZZZZ</name>
<gene>
    <name evidence="1" type="ORF">CARN6_0242</name>
</gene>
<sequence length="228" mass="25477">MAQTSKQVKDYVFCGDCEKTFNREGERWIHTLFASLGGPFPLRERLHKQAPISDMGDAKLYAAGNNPEIDVPKLTHFGCGVFFKGAVHSWHGDPGKPYIEMDPDEIDALRQYLLGKADLPQTMALCVTVDSASVILQAMNEPCRAKPILGFTQYVFYVPGIFFQLCIGDSAQEKIHMCINGSPDGLTLYENVSISMRNTWREELKNAKPSQKLLDMMADLEKKGLGKL</sequence>
<proteinExistence type="predicted"/>
<dbReference type="EMBL" id="CABQ01000043">
    <property type="protein sequence ID" value="CBI06943.1"/>
    <property type="molecule type" value="Genomic_DNA"/>
</dbReference>
<organism evidence="1">
    <name type="scientific">mine drainage metagenome</name>
    <dbReference type="NCBI Taxonomy" id="410659"/>
    <lineage>
        <taxon>unclassified sequences</taxon>
        <taxon>metagenomes</taxon>
        <taxon>ecological metagenomes</taxon>
    </lineage>
</organism>
<comment type="caution">
    <text evidence="1">The sequence shown here is derived from an EMBL/GenBank/DDBJ whole genome shotgun (WGS) entry which is preliminary data.</text>
</comment>
<protein>
    <submittedName>
        <fullName evidence="1">Uncharacterized protein</fullName>
    </submittedName>
</protein>